<dbReference type="EMBL" id="MGEQ01000003">
    <property type="protein sequence ID" value="OGL87109.1"/>
    <property type="molecule type" value="Genomic_DNA"/>
</dbReference>
<sequence>MERPRFEIMVNTRPKEQKEKEELPKIGSMKEFLMRLREVCPDISDAEIASFKMAKPLFKGLSPEKRVHARNVSLRVARMLPEHQVILGALLHDTQEQIPKEYLALKKELPQTVADLVDALSEDASHVEGEENAPFAHLKAVLPTLSSEFRNRVILIKLADRLDNLQKRRQDGKIPKGYRKKSKELIAYLESEFRPNESDPLNELVFRRVKNELAQLLTPTKEHKERFKEAA</sequence>
<evidence type="ECO:0000313" key="1">
    <source>
        <dbReference type="EMBL" id="OGL87109.1"/>
    </source>
</evidence>
<proteinExistence type="predicted"/>
<dbReference type="Proteomes" id="UP000176593">
    <property type="component" value="Unassembled WGS sequence"/>
</dbReference>
<evidence type="ECO:0008006" key="3">
    <source>
        <dbReference type="Google" id="ProtNLM"/>
    </source>
</evidence>
<gene>
    <name evidence="1" type="ORF">A3I41_04175</name>
</gene>
<dbReference type="AlphaFoldDB" id="A0A1F7V9A9"/>
<dbReference type="Pfam" id="PF13328">
    <property type="entry name" value="HD_4"/>
    <property type="match status" value="1"/>
</dbReference>
<organism evidence="1 2">
    <name type="scientific">Candidatus Uhrbacteria bacterium RIFCSPLOWO2_02_FULL_48_18</name>
    <dbReference type="NCBI Taxonomy" id="1802408"/>
    <lineage>
        <taxon>Bacteria</taxon>
        <taxon>Candidatus Uhriibacteriota</taxon>
    </lineage>
</organism>
<dbReference type="Gene3D" id="1.10.3210.10">
    <property type="entry name" value="Hypothetical protein af1432"/>
    <property type="match status" value="1"/>
</dbReference>
<comment type="caution">
    <text evidence="1">The sequence shown here is derived from an EMBL/GenBank/DDBJ whole genome shotgun (WGS) entry which is preliminary data.</text>
</comment>
<protein>
    <recommendedName>
        <fullName evidence="3">HD domain-containing protein</fullName>
    </recommendedName>
</protein>
<name>A0A1F7V9A9_9BACT</name>
<evidence type="ECO:0000313" key="2">
    <source>
        <dbReference type="Proteomes" id="UP000176593"/>
    </source>
</evidence>
<accession>A0A1F7V9A9</accession>
<dbReference type="SUPFAM" id="SSF109604">
    <property type="entry name" value="HD-domain/PDEase-like"/>
    <property type="match status" value="1"/>
</dbReference>
<reference evidence="1 2" key="1">
    <citation type="journal article" date="2016" name="Nat. Commun.">
        <title>Thousands of microbial genomes shed light on interconnected biogeochemical processes in an aquifer system.</title>
        <authorList>
            <person name="Anantharaman K."/>
            <person name="Brown C.T."/>
            <person name="Hug L.A."/>
            <person name="Sharon I."/>
            <person name="Castelle C.J."/>
            <person name="Probst A.J."/>
            <person name="Thomas B.C."/>
            <person name="Singh A."/>
            <person name="Wilkins M.J."/>
            <person name="Karaoz U."/>
            <person name="Brodie E.L."/>
            <person name="Williams K.H."/>
            <person name="Hubbard S.S."/>
            <person name="Banfield J.F."/>
        </authorList>
    </citation>
    <scope>NUCLEOTIDE SEQUENCE [LARGE SCALE GENOMIC DNA]</scope>
</reference>